<dbReference type="NCBIfam" id="TIGR01662">
    <property type="entry name" value="HAD-SF-IIIA"/>
    <property type="match status" value="1"/>
</dbReference>
<feature type="active site" description="Proton donor" evidence="8">
    <location>
        <position position="21"/>
    </location>
</feature>
<dbReference type="InterPro" id="IPR006549">
    <property type="entry name" value="HAD-SF_hydro_IIIA"/>
</dbReference>
<dbReference type="GO" id="GO:0005975">
    <property type="term" value="P:carbohydrate metabolic process"/>
    <property type="evidence" value="ECO:0007669"/>
    <property type="project" value="InterPro"/>
</dbReference>
<dbReference type="PANTHER" id="PTHR42891:SF1">
    <property type="entry name" value="D-GLYCERO-BETA-D-MANNO-HEPTOSE-1,7-BISPHOSPHATE 7-PHOSPHATASE"/>
    <property type="match status" value="1"/>
</dbReference>
<dbReference type="GO" id="GO:0016791">
    <property type="term" value="F:phosphatase activity"/>
    <property type="evidence" value="ECO:0007669"/>
    <property type="project" value="InterPro"/>
</dbReference>
<feature type="binding site" evidence="10">
    <location>
        <position position="96"/>
    </location>
    <ligand>
        <name>Zn(2+)</name>
        <dbReference type="ChEBI" id="CHEBI:29105"/>
    </ligand>
</feature>
<proteinExistence type="inferred from homology"/>
<keyword evidence="10" id="KW-0460">Magnesium</keyword>
<evidence type="ECO:0000256" key="10">
    <source>
        <dbReference type="PIRSR" id="PIRSR004682-4"/>
    </source>
</evidence>
<feature type="binding site" evidence="10">
    <location>
        <position position="98"/>
    </location>
    <ligand>
        <name>Zn(2+)</name>
        <dbReference type="ChEBI" id="CHEBI:29105"/>
    </ligand>
</feature>
<dbReference type="NCBIfam" id="TIGR01656">
    <property type="entry name" value="Histidinol-ppas"/>
    <property type="match status" value="1"/>
</dbReference>
<comment type="cofactor">
    <cofactor evidence="10">
        <name>Zn(2+)</name>
        <dbReference type="ChEBI" id="CHEBI:29105"/>
    </cofactor>
</comment>
<dbReference type="Proteomes" id="UP000057820">
    <property type="component" value="Chromosome 1"/>
</dbReference>
<feature type="binding site" evidence="10">
    <location>
        <position position="106"/>
    </location>
    <ligand>
        <name>Zn(2+)</name>
        <dbReference type="ChEBI" id="CHEBI:29105"/>
    </ligand>
</feature>
<evidence type="ECO:0000256" key="4">
    <source>
        <dbReference type="ARBA" id="ARBA00022801"/>
    </source>
</evidence>
<comment type="similarity">
    <text evidence="7">Belongs to the gmhB family.</text>
</comment>
<dbReference type="AlphaFoldDB" id="A0A0H5NLR2"/>
<dbReference type="GO" id="GO:0005737">
    <property type="term" value="C:cytoplasm"/>
    <property type="evidence" value="ECO:0007669"/>
    <property type="project" value="UniProtKB-SubCell"/>
</dbReference>
<dbReference type="InterPro" id="IPR006543">
    <property type="entry name" value="Histidinol-phos"/>
</dbReference>
<evidence type="ECO:0000256" key="2">
    <source>
        <dbReference type="ARBA" id="ARBA00022490"/>
    </source>
</evidence>
<dbReference type="Pfam" id="PF13242">
    <property type="entry name" value="Hydrolase_like"/>
    <property type="match status" value="1"/>
</dbReference>
<protein>
    <recommendedName>
        <fullName evidence="6 7">D,D-heptose 1,7-bisphosphate phosphatase</fullName>
        <ecNumber evidence="7">3.1.3.-</ecNumber>
    </recommendedName>
</protein>
<gene>
    <name evidence="11" type="primary">gmhB</name>
    <name evidence="11" type="ORF">ERS450000_01706</name>
</gene>
<evidence type="ECO:0000256" key="6">
    <source>
        <dbReference type="ARBA" id="ARBA00031828"/>
    </source>
</evidence>
<organism evidence="11 12">
    <name type="scientific">Nocardia farcinica</name>
    <dbReference type="NCBI Taxonomy" id="37329"/>
    <lineage>
        <taxon>Bacteria</taxon>
        <taxon>Bacillati</taxon>
        <taxon>Actinomycetota</taxon>
        <taxon>Actinomycetes</taxon>
        <taxon>Mycobacteriales</taxon>
        <taxon>Nocardiaceae</taxon>
        <taxon>Nocardia</taxon>
    </lineage>
</organism>
<feature type="site" description="Contributes to substrate recognition" evidence="9">
    <location>
        <position position="107"/>
    </location>
</feature>
<dbReference type="EMBL" id="LN868938">
    <property type="protein sequence ID" value="CRY76154.1"/>
    <property type="molecule type" value="Genomic_DNA"/>
</dbReference>
<keyword evidence="10" id="KW-0862">Zinc</keyword>
<dbReference type="InterPro" id="IPR023214">
    <property type="entry name" value="HAD_sf"/>
</dbReference>
<evidence type="ECO:0000313" key="11">
    <source>
        <dbReference type="EMBL" id="CRY76154.1"/>
    </source>
</evidence>
<comment type="subcellular location">
    <subcellularLocation>
        <location evidence="1 7">Cytoplasm</location>
    </subcellularLocation>
</comment>
<dbReference type="Gene3D" id="3.40.50.1000">
    <property type="entry name" value="HAD superfamily/HAD-like"/>
    <property type="match status" value="1"/>
</dbReference>
<feature type="binding site" evidence="10">
    <location>
        <position position="133"/>
    </location>
    <ligand>
        <name>Mg(2+)</name>
        <dbReference type="ChEBI" id="CHEBI:18420"/>
    </ligand>
</feature>
<accession>A0A0H5NLR2</accession>
<comment type="cofactor">
    <cofactor evidence="10">
        <name>Mg(2+)</name>
        <dbReference type="ChEBI" id="CHEBI:18420"/>
    </cofactor>
</comment>
<evidence type="ECO:0000256" key="9">
    <source>
        <dbReference type="PIRSR" id="PIRSR004682-3"/>
    </source>
</evidence>
<keyword evidence="2 7" id="KW-0963">Cytoplasm</keyword>
<feature type="site" description="Stabilizes the phosphoryl group" evidence="9">
    <location>
        <position position="108"/>
    </location>
</feature>
<evidence type="ECO:0000313" key="12">
    <source>
        <dbReference type="Proteomes" id="UP000057820"/>
    </source>
</evidence>
<dbReference type="EC" id="3.1.3.-" evidence="7"/>
<feature type="binding site" evidence="10">
    <location>
        <position position="19"/>
    </location>
    <ligand>
        <name>Mg(2+)</name>
        <dbReference type="ChEBI" id="CHEBI:18420"/>
    </ligand>
</feature>
<evidence type="ECO:0000256" key="1">
    <source>
        <dbReference type="ARBA" id="ARBA00004496"/>
    </source>
</evidence>
<feature type="binding site" evidence="10">
    <location>
        <position position="21"/>
    </location>
    <ligand>
        <name>Mg(2+)</name>
        <dbReference type="ChEBI" id="CHEBI:18420"/>
    </ligand>
</feature>
<evidence type="ECO:0000256" key="7">
    <source>
        <dbReference type="PIRNR" id="PIRNR004682"/>
    </source>
</evidence>
<dbReference type="InterPro" id="IPR036412">
    <property type="entry name" value="HAD-like_sf"/>
</dbReference>
<keyword evidence="3 10" id="KW-0479">Metal-binding</keyword>
<dbReference type="InterPro" id="IPR004446">
    <property type="entry name" value="Heptose_bisP_phosphatase"/>
</dbReference>
<dbReference type="KEGG" id="nfr:ERS450000_01706"/>
<feature type="binding site" evidence="10">
    <location>
        <position position="104"/>
    </location>
    <ligand>
        <name>Zn(2+)</name>
        <dbReference type="ChEBI" id="CHEBI:29105"/>
    </ligand>
</feature>
<dbReference type="PIRSF" id="PIRSF004682">
    <property type="entry name" value="GmhB"/>
    <property type="match status" value="1"/>
</dbReference>
<name>A0A0H5NLR2_NOCFR</name>
<evidence type="ECO:0000256" key="3">
    <source>
        <dbReference type="ARBA" id="ARBA00022723"/>
    </source>
</evidence>
<evidence type="ECO:0000256" key="8">
    <source>
        <dbReference type="PIRSR" id="PIRSR004682-1"/>
    </source>
</evidence>
<evidence type="ECO:0000256" key="5">
    <source>
        <dbReference type="ARBA" id="ARBA00023277"/>
    </source>
</evidence>
<keyword evidence="4 7" id="KW-0378">Hydrolase</keyword>
<sequence length="192" mass="19544">MDTIDDTVAAAAPCAVLFDRDDTLIVDVPYLADPAGVRPVPGAAEQLNRLRAAGIRVGVVSNQSGVAAGLISPAQLAAVNARVEELLGPFDTWQVCTHGRDDGCRCRKPEPGLVIDAAAALGTVPADCVLIGDIGSDVAAAVAAGARAVLVPTAKTRPEEIAYAREVALVAPDLADAVTLALSGTSRKDVLS</sequence>
<feature type="site" description="Stabilizes the phosphoryl group" evidence="9">
    <location>
        <position position="61"/>
    </location>
</feature>
<reference evidence="12" key="1">
    <citation type="submission" date="2015-03" db="EMBL/GenBank/DDBJ databases">
        <authorList>
            <consortium name="Pathogen Informatics"/>
        </authorList>
    </citation>
    <scope>NUCLEOTIDE SEQUENCE [LARGE SCALE GENOMIC DNA]</scope>
    <source>
        <strain evidence="12">NCTC11134</strain>
    </source>
</reference>
<dbReference type="SUPFAM" id="SSF56784">
    <property type="entry name" value="HAD-like"/>
    <property type="match status" value="1"/>
</dbReference>
<dbReference type="GO" id="GO:0046872">
    <property type="term" value="F:metal ion binding"/>
    <property type="evidence" value="ECO:0007669"/>
    <property type="project" value="UniProtKB-KW"/>
</dbReference>
<feature type="active site" description="Nucleophile" evidence="8">
    <location>
        <position position="19"/>
    </location>
</feature>
<dbReference type="RefSeq" id="WP_060591778.1">
    <property type="nucleotide sequence ID" value="NZ_CP031418.1"/>
</dbReference>
<keyword evidence="5 7" id="KW-0119">Carbohydrate metabolism</keyword>
<dbReference type="PANTHER" id="PTHR42891">
    <property type="entry name" value="D-GLYCERO-BETA-D-MANNO-HEPTOSE-1,7-BISPHOSPHATE 7-PHOSPHATASE"/>
    <property type="match status" value="1"/>
</dbReference>